<dbReference type="Proteomes" id="UP000691718">
    <property type="component" value="Unassembled WGS sequence"/>
</dbReference>
<gene>
    <name evidence="2" type="ORF">PAPOLLO_LOCUS8019</name>
</gene>
<dbReference type="AlphaFoldDB" id="A0A8S3WMC5"/>
<accession>A0A8S3WMC5</accession>
<organism evidence="2 3">
    <name type="scientific">Parnassius apollo</name>
    <name type="common">Apollo butterfly</name>
    <name type="synonym">Papilio apollo</name>
    <dbReference type="NCBI Taxonomy" id="110799"/>
    <lineage>
        <taxon>Eukaryota</taxon>
        <taxon>Metazoa</taxon>
        <taxon>Ecdysozoa</taxon>
        <taxon>Arthropoda</taxon>
        <taxon>Hexapoda</taxon>
        <taxon>Insecta</taxon>
        <taxon>Pterygota</taxon>
        <taxon>Neoptera</taxon>
        <taxon>Endopterygota</taxon>
        <taxon>Lepidoptera</taxon>
        <taxon>Glossata</taxon>
        <taxon>Ditrysia</taxon>
        <taxon>Papilionoidea</taxon>
        <taxon>Papilionidae</taxon>
        <taxon>Parnassiinae</taxon>
        <taxon>Parnassini</taxon>
        <taxon>Parnassius</taxon>
        <taxon>Parnassius</taxon>
    </lineage>
</organism>
<sequence length="86" mass="9518">MEEYITSIDEFDCGESSSTTEVQNSEAGYSASQATLENSNSATKSKVVQKRRAKNPPELQEVSKQMNATFNTLNIVLLNKKNKADK</sequence>
<reference evidence="2" key="1">
    <citation type="submission" date="2021-04" db="EMBL/GenBank/DDBJ databases">
        <authorList>
            <person name="Tunstrom K."/>
        </authorList>
    </citation>
    <scope>NUCLEOTIDE SEQUENCE</scope>
</reference>
<keyword evidence="3" id="KW-1185">Reference proteome</keyword>
<evidence type="ECO:0000313" key="3">
    <source>
        <dbReference type="Proteomes" id="UP000691718"/>
    </source>
</evidence>
<feature type="compositionally biased region" description="Polar residues" evidence="1">
    <location>
        <begin position="15"/>
        <end position="46"/>
    </location>
</feature>
<name>A0A8S3WMC5_PARAO</name>
<proteinExistence type="predicted"/>
<comment type="caution">
    <text evidence="2">The sequence shown here is derived from an EMBL/GenBank/DDBJ whole genome shotgun (WGS) entry which is preliminary data.</text>
</comment>
<feature type="region of interest" description="Disordered" evidence="1">
    <location>
        <begin position="13"/>
        <end position="60"/>
    </location>
</feature>
<dbReference type="OrthoDB" id="8121269at2759"/>
<evidence type="ECO:0000256" key="1">
    <source>
        <dbReference type="SAM" id="MobiDB-lite"/>
    </source>
</evidence>
<dbReference type="EMBL" id="CAJQZP010000565">
    <property type="protein sequence ID" value="CAG4968865.1"/>
    <property type="molecule type" value="Genomic_DNA"/>
</dbReference>
<protein>
    <submittedName>
        <fullName evidence="2">(apollo) hypothetical protein</fullName>
    </submittedName>
</protein>
<evidence type="ECO:0000313" key="2">
    <source>
        <dbReference type="EMBL" id="CAG4968865.1"/>
    </source>
</evidence>